<proteinExistence type="predicted"/>
<sequence>MKIDRGLEVTRNIKIIEWLKTEILSSVSALYDLMFKGARSTDETVQDVLANIIMVTYLLSKRLGLKYSDIDNKIKEKIRVAIREDHKVEKWYGDLTTLKEHIKARE</sequence>
<reference evidence="1 2" key="1">
    <citation type="submission" date="2017-03" db="EMBL/GenBank/DDBJ databases">
        <title>Genome sequence of Clostridium thermoalcaliphilum DSM 7309.</title>
        <authorList>
            <person name="Poehlein A."/>
            <person name="Daniel R."/>
        </authorList>
    </citation>
    <scope>NUCLEOTIDE SEQUENCE [LARGE SCALE GENOMIC DNA]</scope>
    <source>
        <strain evidence="1 2">DSM 7309</strain>
    </source>
</reference>
<dbReference type="GO" id="GO:0047429">
    <property type="term" value="F:nucleoside triphosphate diphosphatase activity"/>
    <property type="evidence" value="ECO:0007669"/>
    <property type="project" value="InterPro"/>
</dbReference>
<dbReference type="Pfam" id="PF12643">
    <property type="entry name" value="MazG-like"/>
    <property type="match status" value="1"/>
</dbReference>
<dbReference type="OrthoDB" id="2381770at2"/>
<dbReference type="GO" id="GO:0009143">
    <property type="term" value="P:nucleoside triphosphate catabolic process"/>
    <property type="evidence" value="ECO:0007669"/>
    <property type="project" value="InterPro"/>
</dbReference>
<comment type="caution">
    <text evidence="1">The sequence shown here is derived from an EMBL/GenBank/DDBJ whole genome shotgun (WGS) entry which is preliminary data.</text>
</comment>
<dbReference type="AlphaFoldDB" id="A0A1V4I6A4"/>
<dbReference type="RefSeq" id="WP_079412671.1">
    <property type="nucleotide sequence ID" value="NZ_MZGW01000005.1"/>
</dbReference>
<name>A0A1V4I6A4_9FIRM</name>
<dbReference type="EMBL" id="MZGW01000005">
    <property type="protein sequence ID" value="OPJ55434.1"/>
    <property type="molecule type" value="Genomic_DNA"/>
</dbReference>
<protein>
    <submittedName>
        <fullName evidence="1">MazG-like family protein</fullName>
    </submittedName>
</protein>
<organism evidence="1 2">
    <name type="scientific">Alkalithermobacter paradoxus</name>
    <dbReference type="NCBI Taxonomy" id="29349"/>
    <lineage>
        <taxon>Bacteria</taxon>
        <taxon>Bacillati</taxon>
        <taxon>Bacillota</taxon>
        <taxon>Clostridia</taxon>
        <taxon>Peptostreptococcales</taxon>
        <taxon>Tepidibacteraceae</taxon>
        <taxon>Alkalithermobacter</taxon>
    </lineage>
</organism>
<dbReference type="InterPro" id="IPR025984">
    <property type="entry name" value="DCTPP"/>
</dbReference>
<dbReference type="STRING" id="29349.CLOTH_14970"/>
<evidence type="ECO:0000313" key="2">
    <source>
        <dbReference type="Proteomes" id="UP000190140"/>
    </source>
</evidence>
<keyword evidence="2" id="KW-1185">Reference proteome</keyword>
<accession>A0A1V4I6A4</accession>
<dbReference type="Proteomes" id="UP000190140">
    <property type="component" value="Unassembled WGS sequence"/>
</dbReference>
<gene>
    <name evidence="1" type="ORF">CLOTH_14970</name>
</gene>
<evidence type="ECO:0000313" key="1">
    <source>
        <dbReference type="EMBL" id="OPJ55434.1"/>
    </source>
</evidence>